<dbReference type="Proteomes" id="UP001065593">
    <property type="component" value="Unassembled WGS sequence"/>
</dbReference>
<accession>A0ABQ5NMF4</accession>
<gene>
    <name evidence="1" type="ORF">LYSBPC_26410</name>
</gene>
<organism evidence="1 2">
    <name type="scientific">Lysinibacillus piscis</name>
    <dbReference type="NCBI Taxonomy" id="2518931"/>
    <lineage>
        <taxon>Bacteria</taxon>
        <taxon>Bacillati</taxon>
        <taxon>Bacillota</taxon>
        <taxon>Bacilli</taxon>
        <taxon>Bacillales</taxon>
        <taxon>Bacillaceae</taxon>
        <taxon>Lysinibacillus</taxon>
    </lineage>
</organism>
<keyword evidence="2" id="KW-1185">Reference proteome</keyword>
<reference evidence="1" key="1">
    <citation type="submission" date="2022-08" db="EMBL/GenBank/DDBJ databases">
        <title>Draft genome sequence of Lysinibacillus sp. strain KH24.</title>
        <authorList>
            <person name="Kanbe H."/>
            <person name="Itoh H."/>
        </authorList>
    </citation>
    <scope>NUCLEOTIDE SEQUENCE</scope>
    <source>
        <strain evidence="1">KH24</strain>
    </source>
</reference>
<dbReference type="RefSeq" id="WP_264989315.1">
    <property type="nucleotide sequence ID" value="NZ_BRZA01000003.1"/>
</dbReference>
<sequence>MRNAIIQKLLDEYVEGDNSFVYLEKHTLRLLLAHLLTGEKPTYTPNEGELDQLLVESKVQFEEILQLLKEVQHGE</sequence>
<proteinExistence type="predicted"/>
<comment type="caution">
    <text evidence="1">The sequence shown here is derived from an EMBL/GenBank/DDBJ whole genome shotgun (WGS) entry which is preliminary data.</text>
</comment>
<name>A0ABQ5NMF4_9BACI</name>
<evidence type="ECO:0000313" key="2">
    <source>
        <dbReference type="Proteomes" id="UP001065593"/>
    </source>
</evidence>
<dbReference type="EMBL" id="BRZA01000003">
    <property type="protein sequence ID" value="GLC89514.1"/>
    <property type="molecule type" value="Genomic_DNA"/>
</dbReference>
<protein>
    <submittedName>
        <fullName evidence="1">Uncharacterized protein</fullName>
    </submittedName>
</protein>
<evidence type="ECO:0000313" key="1">
    <source>
        <dbReference type="EMBL" id="GLC89514.1"/>
    </source>
</evidence>